<evidence type="ECO:0000256" key="1">
    <source>
        <dbReference type="ARBA" id="ARBA00004651"/>
    </source>
</evidence>
<keyword evidence="7" id="KW-0762">Sugar transport</keyword>
<dbReference type="PROSITE" id="PS51012">
    <property type="entry name" value="ABC_TM2"/>
    <property type="match status" value="1"/>
</dbReference>
<evidence type="ECO:0000259" key="10">
    <source>
        <dbReference type="PROSITE" id="PS51012"/>
    </source>
</evidence>
<feature type="transmembrane region" description="Helical" evidence="9">
    <location>
        <begin position="30"/>
        <end position="53"/>
    </location>
</feature>
<dbReference type="RefSeq" id="WP_162659974.1">
    <property type="nucleotide sequence ID" value="NZ_LR593887.1"/>
</dbReference>
<dbReference type="PANTHER" id="PTHR30413:SF10">
    <property type="entry name" value="CAPSULE POLYSACCHARIDE EXPORT INNER-MEMBRANE PROTEIN CTRC"/>
    <property type="match status" value="1"/>
</dbReference>
<keyword evidence="12" id="KW-1185">Reference proteome</keyword>
<evidence type="ECO:0000256" key="7">
    <source>
        <dbReference type="ARBA" id="ARBA00023047"/>
    </source>
</evidence>
<keyword evidence="8 9" id="KW-0472">Membrane</keyword>
<comment type="subcellular location">
    <subcellularLocation>
        <location evidence="1 9">Cell membrane</location>
        <topology evidence="1 9">Multi-pass membrane protein</topology>
    </subcellularLocation>
</comment>
<dbReference type="EMBL" id="LR586016">
    <property type="protein sequence ID" value="VIP04959.1"/>
    <property type="molecule type" value="Genomic_DNA"/>
</dbReference>
<evidence type="ECO:0000256" key="3">
    <source>
        <dbReference type="ARBA" id="ARBA00022448"/>
    </source>
</evidence>
<sequence length="264" mass="29951">MLQQLHEIWRLRYFWSSLVKMDLQLRYRRSVLGVGWSLLNPIMMTVVFCVIFSNWHGNANWRQDAPYFLCGIAIWEFLKGSILQGCQVFFRNEAYIRQCPLPMAIYPLRLILGLAIHLAISVTLVVFATAVLNPDLGGTPITVMWSVLPSLFILLILAWALAVVAAFVQVFFQDAQHLAEVIFQIFFFLTPIIYKKEMLIEKGVSWLATLNPAVLFFDLIRAPILTGEPPSMILFGAAVLLTTVVVGLAIGLLGWLEKQLIFHL</sequence>
<reference evidence="11" key="1">
    <citation type="submission" date="2019-04" db="EMBL/GenBank/DDBJ databases">
        <authorList>
            <consortium name="Science for Life Laboratories"/>
        </authorList>
    </citation>
    <scope>NUCLEOTIDE SEQUENCE</scope>
    <source>
        <strain evidence="11">MBLW1</strain>
    </source>
</reference>
<dbReference type="GO" id="GO:0015920">
    <property type="term" value="P:lipopolysaccharide transport"/>
    <property type="evidence" value="ECO:0007669"/>
    <property type="project" value="TreeGrafter"/>
</dbReference>
<evidence type="ECO:0000313" key="12">
    <source>
        <dbReference type="Proteomes" id="UP000464378"/>
    </source>
</evidence>
<gene>
    <name evidence="11" type="ORF">GMBLW1_42340</name>
</gene>
<dbReference type="Pfam" id="PF01061">
    <property type="entry name" value="ABC2_membrane"/>
    <property type="match status" value="1"/>
</dbReference>
<evidence type="ECO:0000256" key="4">
    <source>
        <dbReference type="ARBA" id="ARBA00022475"/>
    </source>
</evidence>
<keyword evidence="4 9" id="KW-1003">Cell membrane</keyword>
<dbReference type="GO" id="GO:0005886">
    <property type="term" value="C:plasma membrane"/>
    <property type="evidence" value="ECO:0007669"/>
    <property type="project" value="UniProtKB-SubCell"/>
</dbReference>
<keyword evidence="3 9" id="KW-0813">Transport</keyword>
<evidence type="ECO:0000256" key="6">
    <source>
        <dbReference type="ARBA" id="ARBA00022989"/>
    </source>
</evidence>
<dbReference type="PANTHER" id="PTHR30413">
    <property type="entry name" value="INNER MEMBRANE TRANSPORT PERMEASE"/>
    <property type="match status" value="1"/>
</dbReference>
<dbReference type="InterPro" id="IPR047817">
    <property type="entry name" value="ABC2_TM_bact-type"/>
</dbReference>
<evidence type="ECO:0000313" key="11">
    <source>
        <dbReference type="EMBL" id="VIP04959.1"/>
    </source>
</evidence>
<evidence type="ECO:0000256" key="8">
    <source>
        <dbReference type="ARBA" id="ARBA00023136"/>
    </source>
</evidence>
<keyword evidence="5 9" id="KW-0812">Transmembrane</keyword>
<evidence type="ECO:0000256" key="5">
    <source>
        <dbReference type="ARBA" id="ARBA00022692"/>
    </source>
</evidence>
<comment type="similarity">
    <text evidence="2 9">Belongs to the ABC-2 integral membrane protein family.</text>
</comment>
<dbReference type="GO" id="GO:0015774">
    <property type="term" value="P:polysaccharide transport"/>
    <property type="evidence" value="ECO:0007669"/>
    <property type="project" value="UniProtKB-KW"/>
</dbReference>
<dbReference type="GO" id="GO:0140359">
    <property type="term" value="F:ABC-type transporter activity"/>
    <property type="evidence" value="ECO:0007669"/>
    <property type="project" value="InterPro"/>
</dbReference>
<dbReference type="InParanoid" id="A0A6C2YVE9"/>
<dbReference type="EMBL" id="LR593887">
    <property type="protein sequence ID" value="VTS07276.1"/>
    <property type="molecule type" value="Genomic_DNA"/>
</dbReference>
<feature type="transmembrane region" description="Helical" evidence="9">
    <location>
        <begin position="151"/>
        <end position="171"/>
    </location>
</feature>
<name>A0A6C2YVE9_9BACT</name>
<keyword evidence="6 9" id="KW-1133">Transmembrane helix</keyword>
<keyword evidence="7" id="KW-0625">Polysaccharide transport</keyword>
<feature type="transmembrane region" description="Helical" evidence="9">
    <location>
        <begin position="232"/>
        <end position="256"/>
    </location>
</feature>
<feature type="transmembrane region" description="Helical" evidence="9">
    <location>
        <begin position="178"/>
        <end position="194"/>
    </location>
</feature>
<dbReference type="AlphaFoldDB" id="A0A6C2YVE9"/>
<dbReference type="KEGG" id="tim:GMBLW1_42340"/>
<evidence type="ECO:0000256" key="9">
    <source>
        <dbReference type="RuleBase" id="RU361157"/>
    </source>
</evidence>
<feature type="domain" description="ABC transmembrane type-2" evidence="10">
    <location>
        <begin position="32"/>
        <end position="258"/>
    </location>
</feature>
<feature type="transmembrane region" description="Helical" evidence="9">
    <location>
        <begin position="65"/>
        <end position="90"/>
    </location>
</feature>
<dbReference type="InterPro" id="IPR013525">
    <property type="entry name" value="ABC2_TM"/>
</dbReference>
<feature type="transmembrane region" description="Helical" evidence="9">
    <location>
        <begin position="110"/>
        <end position="131"/>
    </location>
</feature>
<organism evidence="11">
    <name type="scientific">Tuwongella immobilis</name>
    <dbReference type="NCBI Taxonomy" id="692036"/>
    <lineage>
        <taxon>Bacteria</taxon>
        <taxon>Pseudomonadati</taxon>
        <taxon>Planctomycetota</taxon>
        <taxon>Planctomycetia</taxon>
        <taxon>Gemmatales</taxon>
        <taxon>Gemmataceae</taxon>
        <taxon>Tuwongella</taxon>
    </lineage>
</organism>
<proteinExistence type="inferred from homology"/>
<accession>A0A6C2YVE9</accession>
<protein>
    <recommendedName>
        <fullName evidence="9">Transport permease protein</fullName>
    </recommendedName>
</protein>
<evidence type="ECO:0000256" key="2">
    <source>
        <dbReference type="ARBA" id="ARBA00007783"/>
    </source>
</evidence>
<dbReference type="Proteomes" id="UP000464378">
    <property type="component" value="Chromosome"/>
</dbReference>